<proteinExistence type="inferred from homology"/>
<reference evidence="10" key="1">
    <citation type="submission" date="2021-12" db="EMBL/GenBank/DDBJ databases">
        <authorList>
            <person name="King R."/>
        </authorList>
    </citation>
    <scope>NUCLEOTIDE SEQUENCE</scope>
</reference>
<dbReference type="GO" id="GO:0031901">
    <property type="term" value="C:early endosome membrane"/>
    <property type="evidence" value="ECO:0007669"/>
    <property type="project" value="UniProtKB-SubCell"/>
</dbReference>
<comment type="similarity">
    <text evidence="3">Belongs to the WD repeat WDR91 family.</text>
</comment>
<dbReference type="KEGG" id="btab:109031567"/>
<organism evidence="10 11">
    <name type="scientific">Bemisia tabaci</name>
    <name type="common">Sweetpotato whitefly</name>
    <name type="synonym">Aleurodes tabaci</name>
    <dbReference type="NCBI Taxonomy" id="7038"/>
    <lineage>
        <taxon>Eukaryota</taxon>
        <taxon>Metazoa</taxon>
        <taxon>Ecdysozoa</taxon>
        <taxon>Arthropoda</taxon>
        <taxon>Hexapoda</taxon>
        <taxon>Insecta</taxon>
        <taxon>Pterygota</taxon>
        <taxon>Neoptera</taxon>
        <taxon>Paraneoptera</taxon>
        <taxon>Hemiptera</taxon>
        <taxon>Sternorrhyncha</taxon>
        <taxon>Aleyrodoidea</taxon>
        <taxon>Aleyrodidae</taxon>
        <taxon>Aleyrodinae</taxon>
        <taxon>Bemisia</taxon>
    </lineage>
</organism>
<feature type="compositionally biased region" description="Polar residues" evidence="7">
    <location>
        <begin position="289"/>
        <end position="300"/>
    </location>
</feature>
<accession>A0A9P0CEM4</accession>
<gene>
    <name evidence="10" type="ORF">BEMITA_LOCUS7843</name>
</gene>
<dbReference type="InterPro" id="IPR001680">
    <property type="entry name" value="WD40_rpt"/>
</dbReference>
<dbReference type="SUPFAM" id="SSF50978">
    <property type="entry name" value="WD40 repeat-like"/>
    <property type="match status" value="1"/>
</dbReference>
<dbReference type="AlphaFoldDB" id="A0A9P0CEM4"/>
<evidence type="ECO:0000256" key="4">
    <source>
        <dbReference type="ARBA" id="ARBA00021116"/>
    </source>
</evidence>
<feature type="compositionally biased region" description="Polar residues" evidence="7">
    <location>
        <begin position="343"/>
        <end position="353"/>
    </location>
</feature>
<evidence type="ECO:0000256" key="7">
    <source>
        <dbReference type="SAM" id="MobiDB-lite"/>
    </source>
</evidence>
<sequence length="681" mass="75980">MSHIQYLDELIKEYLLFRGFPGTLKAFDNDLKNDKDKGFRVDKIIEQLMQSIHSHDLNAIRDLWTHLEQKLFSRLEQEFFPAAKKLEYAIYKYYLAQAVAYNKPDKVSEFLSKMTPELQGQNEWKDWFMLPYMKSPEENPLFATYFTKQWQDTLQIALHNFLASVYQVLPLPTLASYQEEALRFRKLEEENESLKQKLAMLAERQHSITSNSNAEDNVKPPVITQLELIDDFYIVGLEATSKEQPAEGQSKGLKTLIRNIGGGLPSSPVMGRKQSGAYGSTEALNIRSGNKQCVSPSNASAGWVKPSIGSDSGGGISKRSSSVEGRSARVRAGRDKSVDALSRRSSGKPTQPGNTFILLSQESFLKHKTTVTQCRFNSSGTLVASSDILGVLNLWCPTPSPRLLTTFQLNSSILCLDWVKRNERYLIVGTESGTILLVDTREHKIIWETGNDSSSLLFNNKVLCVSCSPMESSFICSVVNKSNDGKLLLFDIKTSKMEKEISHGRESTVYVTAVTYNHNGQLLIAGCSDGSVLTIDVRHAECIDSVQCHQTAVHSIQLTPDFNAWYSLGNGDKLYRRSLDYRSNAVAVWEVALKRNENNDSELPWRFVLHHSGSYILVSSGQCSGHIYQISLKGLTLSLELKGHDSPVVACDWTTANQCGSCITASTDGKICVSTILHNAP</sequence>
<dbReference type="GO" id="GO:0141039">
    <property type="term" value="F:phosphatidylinositol 3-kinase inhibitor activity"/>
    <property type="evidence" value="ECO:0007669"/>
    <property type="project" value="InterPro"/>
</dbReference>
<dbReference type="InterPro" id="IPR036322">
    <property type="entry name" value="WD40_repeat_dom_sf"/>
</dbReference>
<dbReference type="PANTHER" id="PTHR13083:SF3">
    <property type="entry name" value="WD REPEAT-CONTAINING PROTEIN 91"/>
    <property type="match status" value="1"/>
</dbReference>
<name>A0A9P0CEM4_BEMTA</name>
<feature type="compositionally biased region" description="Basic and acidic residues" evidence="7">
    <location>
        <begin position="332"/>
        <end position="342"/>
    </location>
</feature>
<keyword evidence="5" id="KW-0967">Endosome</keyword>
<dbReference type="GO" id="GO:0045022">
    <property type="term" value="P:early endosome to late endosome transport"/>
    <property type="evidence" value="ECO:0007669"/>
    <property type="project" value="InterPro"/>
</dbReference>
<keyword evidence="11" id="KW-1185">Reference proteome</keyword>
<evidence type="ECO:0000259" key="8">
    <source>
        <dbReference type="Pfam" id="PF12894"/>
    </source>
</evidence>
<comment type="subcellular location">
    <subcellularLocation>
        <location evidence="1">Early endosome membrane</location>
        <topology evidence="1">Peripheral membrane protein</topology>
    </subcellularLocation>
    <subcellularLocation>
        <location evidence="2">Late endosome membrane</location>
    </subcellularLocation>
</comment>
<evidence type="ECO:0000256" key="1">
    <source>
        <dbReference type="ARBA" id="ARBA00004220"/>
    </source>
</evidence>
<evidence type="ECO:0000256" key="2">
    <source>
        <dbReference type="ARBA" id="ARBA00004414"/>
    </source>
</evidence>
<keyword evidence="6" id="KW-0175">Coiled coil</keyword>
<dbReference type="EMBL" id="OU963865">
    <property type="protein sequence ID" value="CAH0771053.1"/>
    <property type="molecule type" value="Genomic_DNA"/>
</dbReference>
<dbReference type="Pfam" id="PF23138">
    <property type="entry name" value="CTLH_Armc9"/>
    <property type="match status" value="1"/>
</dbReference>
<dbReference type="GO" id="GO:0031902">
    <property type="term" value="C:late endosome membrane"/>
    <property type="evidence" value="ECO:0007669"/>
    <property type="project" value="UniProtKB-SubCell"/>
</dbReference>
<feature type="domain" description="ARMC9 CTLH-like" evidence="9">
    <location>
        <begin position="44"/>
        <end position="167"/>
    </location>
</feature>
<protein>
    <recommendedName>
        <fullName evidence="4">WD repeat-containing protein 91</fullName>
    </recommendedName>
</protein>
<evidence type="ECO:0000256" key="6">
    <source>
        <dbReference type="SAM" id="Coils"/>
    </source>
</evidence>
<dbReference type="InterPro" id="IPR024977">
    <property type="entry name" value="Apc4-like_WD40_dom"/>
</dbReference>
<dbReference type="Proteomes" id="UP001152759">
    <property type="component" value="Chromosome 4"/>
</dbReference>
<dbReference type="GO" id="GO:0051898">
    <property type="term" value="P:negative regulation of phosphatidylinositol 3-kinase/protein kinase B signal transduction"/>
    <property type="evidence" value="ECO:0007669"/>
    <property type="project" value="InterPro"/>
</dbReference>
<dbReference type="InterPro" id="IPR056327">
    <property type="entry name" value="ARMC9_CTLH-like_dom"/>
</dbReference>
<evidence type="ECO:0000256" key="5">
    <source>
        <dbReference type="ARBA" id="ARBA00022753"/>
    </source>
</evidence>
<dbReference type="Gene3D" id="2.130.10.10">
    <property type="entry name" value="YVTN repeat-like/Quinoprotein amine dehydrogenase"/>
    <property type="match status" value="2"/>
</dbReference>
<evidence type="ECO:0000256" key="3">
    <source>
        <dbReference type="ARBA" id="ARBA00006128"/>
    </source>
</evidence>
<feature type="domain" description="Anaphase-promoting complex subunit 4-like WD40" evidence="8">
    <location>
        <begin position="505"/>
        <end position="557"/>
    </location>
</feature>
<evidence type="ECO:0000313" key="10">
    <source>
        <dbReference type="EMBL" id="CAH0771053.1"/>
    </source>
</evidence>
<dbReference type="PANTHER" id="PTHR13083">
    <property type="entry name" value="WD REPEAT-CONTAINING PROTEIN 91"/>
    <property type="match status" value="1"/>
</dbReference>
<feature type="coiled-coil region" evidence="6">
    <location>
        <begin position="177"/>
        <end position="204"/>
    </location>
</feature>
<evidence type="ECO:0000259" key="9">
    <source>
        <dbReference type="Pfam" id="PF23138"/>
    </source>
</evidence>
<dbReference type="InterPro" id="IPR039724">
    <property type="entry name" value="WDR91"/>
</dbReference>
<dbReference type="InterPro" id="IPR015943">
    <property type="entry name" value="WD40/YVTN_repeat-like_dom_sf"/>
</dbReference>
<dbReference type="SMART" id="SM00320">
    <property type="entry name" value="WD40"/>
    <property type="match status" value="6"/>
</dbReference>
<feature type="region of interest" description="Disordered" evidence="7">
    <location>
        <begin position="289"/>
        <end position="353"/>
    </location>
</feature>
<dbReference type="Pfam" id="PF12894">
    <property type="entry name" value="ANAPC4_WD40"/>
    <property type="match status" value="1"/>
</dbReference>
<dbReference type="Pfam" id="PF00400">
    <property type="entry name" value="WD40"/>
    <property type="match status" value="1"/>
</dbReference>
<evidence type="ECO:0000313" key="11">
    <source>
        <dbReference type="Proteomes" id="UP001152759"/>
    </source>
</evidence>